<evidence type="ECO:0000313" key="2">
    <source>
        <dbReference type="Proteomes" id="UP000007800"/>
    </source>
</evidence>
<dbReference type="RefSeq" id="XP_002773709.1">
    <property type="nucleotide sequence ID" value="XM_002773663.1"/>
</dbReference>
<reference evidence="1 2" key="1">
    <citation type="submission" date="2008-07" db="EMBL/GenBank/DDBJ databases">
        <authorList>
            <person name="El-Sayed N."/>
            <person name="Caler E."/>
            <person name="Inman J."/>
            <person name="Amedeo P."/>
            <person name="Hass B."/>
            <person name="Wortman J."/>
        </authorList>
    </citation>
    <scope>NUCLEOTIDE SEQUENCE [LARGE SCALE GENOMIC DNA]</scope>
    <source>
        <strain evidence="2">ATCC 50983 / TXsc</strain>
    </source>
</reference>
<organism evidence="2">
    <name type="scientific">Perkinsus marinus (strain ATCC 50983 / TXsc)</name>
    <dbReference type="NCBI Taxonomy" id="423536"/>
    <lineage>
        <taxon>Eukaryota</taxon>
        <taxon>Sar</taxon>
        <taxon>Alveolata</taxon>
        <taxon>Perkinsozoa</taxon>
        <taxon>Perkinsea</taxon>
        <taxon>Perkinsida</taxon>
        <taxon>Perkinsidae</taxon>
        <taxon>Perkinsus</taxon>
    </lineage>
</organism>
<dbReference type="AlphaFoldDB" id="C5LC42"/>
<gene>
    <name evidence="1" type="ORF">Pmar_PMAR011551</name>
</gene>
<proteinExistence type="predicted"/>
<name>C5LC42_PERM5</name>
<dbReference type="GeneID" id="9042047"/>
<accession>C5LC42</accession>
<keyword evidence="2" id="KW-1185">Reference proteome</keyword>
<protein>
    <submittedName>
        <fullName evidence="1">Uncharacterized protein</fullName>
    </submittedName>
</protein>
<feature type="non-terminal residue" evidence="1">
    <location>
        <position position="1"/>
    </location>
</feature>
<dbReference type="EMBL" id="GG680918">
    <property type="protein sequence ID" value="EER05525.1"/>
    <property type="molecule type" value="Genomic_DNA"/>
</dbReference>
<evidence type="ECO:0000313" key="1">
    <source>
        <dbReference type="EMBL" id="EER05525.1"/>
    </source>
</evidence>
<feature type="non-terminal residue" evidence="1">
    <location>
        <position position="63"/>
    </location>
</feature>
<dbReference type="InParanoid" id="C5LC42"/>
<sequence>LIQPSWGGLDLAGRGLSYSIVGGAAASFEDVEKAIRWMYAGMDPLSIGEESMRELSRKKSKGS</sequence>
<dbReference type="Proteomes" id="UP000007800">
    <property type="component" value="Unassembled WGS sequence"/>
</dbReference>